<dbReference type="OrthoDB" id="7482721at2759"/>
<dbReference type="InterPro" id="IPR016059">
    <property type="entry name" value="DNA_ligase_ATP-dep_CS"/>
</dbReference>
<feature type="domain" description="ATP-dependent DNA ligase family profile" evidence="6">
    <location>
        <begin position="412"/>
        <end position="557"/>
    </location>
</feature>
<evidence type="ECO:0000256" key="4">
    <source>
        <dbReference type="ARBA" id="ARBA00022840"/>
    </source>
</evidence>
<dbReference type="Gene3D" id="3.30.470.30">
    <property type="entry name" value="DNA ligase/mRNA capping enzyme"/>
    <property type="match status" value="1"/>
</dbReference>
<dbReference type="GO" id="GO:1903461">
    <property type="term" value="P:Okazaki fragment processing involved in mitotic DNA replication"/>
    <property type="evidence" value="ECO:0007669"/>
    <property type="project" value="TreeGrafter"/>
</dbReference>
<name>A0A1B9H1I6_9TREE</name>
<dbReference type="PROSITE" id="PS50160">
    <property type="entry name" value="DNA_LIGASE_A3"/>
    <property type="match status" value="1"/>
</dbReference>
<keyword evidence="4" id="KW-0067">ATP-binding</keyword>
<reference evidence="7 8" key="1">
    <citation type="submission" date="2013-07" db="EMBL/GenBank/DDBJ databases">
        <title>The Genome Sequence of Cryptococcus heveanensis BCC8398.</title>
        <authorList>
            <consortium name="The Broad Institute Genome Sequencing Platform"/>
            <person name="Cuomo C."/>
            <person name="Litvintseva A."/>
            <person name="Chen Y."/>
            <person name="Heitman J."/>
            <person name="Sun S."/>
            <person name="Springer D."/>
            <person name="Dromer F."/>
            <person name="Young S.K."/>
            <person name="Zeng Q."/>
            <person name="Gargeya S."/>
            <person name="Fitzgerald M."/>
            <person name="Abouelleil A."/>
            <person name="Alvarado L."/>
            <person name="Berlin A.M."/>
            <person name="Chapman S.B."/>
            <person name="Dewar J."/>
            <person name="Goldberg J."/>
            <person name="Griggs A."/>
            <person name="Gujja S."/>
            <person name="Hansen M."/>
            <person name="Howarth C."/>
            <person name="Imamovic A."/>
            <person name="Larimer J."/>
            <person name="McCowan C."/>
            <person name="Murphy C."/>
            <person name="Pearson M."/>
            <person name="Priest M."/>
            <person name="Roberts A."/>
            <person name="Saif S."/>
            <person name="Shea T."/>
            <person name="Sykes S."/>
            <person name="Wortman J."/>
            <person name="Nusbaum C."/>
            <person name="Birren B."/>
        </authorList>
    </citation>
    <scope>NUCLEOTIDE SEQUENCE [LARGE SCALE GENOMIC DNA]</scope>
    <source>
        <strain evidence="7 8">BCC8398</strain>
    </source>
</reference>
<dbReference type="GO" id="GO:0006281">
    <property type="term" value="P:DNA repair"/>
    <property type="evidence" value="ECO:0007669"/>
    <property type="project" value="InterPro"/>
</dbReference>
<gene>
    <name evidence="7" type="ORF">I316_01042</name>
</gene>
<dbReference type="GO" id="GO:0006310">
    <property type="term" value="P:DNA recombination"/>
    <property type="evidence" value="ECO:0007669"/>
    <property type="project" value="InterPro"/>
</dbReference>
<dbReference type="PANTHER" id="PTHR45674">
    <property type="entry name" value="DNA LIGASE 1/3 FAMILY MEMBER"/>
    <property type="match status" value="1"/>
</dbReference>
<comment type="similarity">
    <text evidence="1">Belongs to the ATP-dependent DNA ligase family.</text>
</comment>
<dbReference type="InterPro" id="IPR036599">
    <property type="entry name" value="DNA_ligase_N_sf"/>
</dbReference>
<dbReference type="Gene3D" id="3.30.1490.70">
    <property type="match status" value="1"/>
</dbReference>
<keyword evidence="3" id="KW-0547">Nucleotide-binding</keyword>
<proteinExistence type="inferred from homology"/>
<evidence type="ECO:0000256" key="5">
    <source>
        <dbReference type="SAM" id="MobiDB-lite"/>
    </source>
</evidence>
<dbReference type="GO" id="GO:0005524">
    <property type="term" value="F:ATP binding"/>
    <property type="evidence" value="ECO:0007669"/>
    <property type="project" value="UniProtKB-KW"/>
</dbReference>
<feature type="region of interest" description="Disordered" evidence="5">
    <location>
        <begin position="768"/>
        <end position="854"/>
    </location>
</feature>
<evidence type="ECO:0000313" key="7">
    <source>
        <dbReference type="EMBL" id="OCF37135.1"/>
    </source>
</evidence>
<feature type="compositionally biased region" description="Polar residues" evidence="5">
    <location>
        <begin position="986"/>
        <end position="1005"/>
    </location>
</feature>
<reference evidence="8" key="2">
    <citation type="submission" date="2013-12" db="EMBL/GenBank/DDBJ databases">
        <title>Evolution of pathogenesis and genome organization in the Tremellales.</title>
        <authorList>
            <person name="Cuomo C."/>
            <person name="Litvintseva A."/>
            <person name="Heitman J."/>
            <person name="Chen Y."/>
            <person name="Sun S."/>
            <person name="Springer D."/>
            <person name="Dromer F."/>
            <person name="Young S."/>
            <person name="Zeng Q."/>
            <person name="Chapman S."/>
            <person name="Gujja S."/>
            <person name="Saif S."/>
            <person name="Birren B."/>
        </authorList>
    </citation>
    <scope>NUCLEOTIDE SEQUENCE [LARGE SCALE GENOMIC DNA]</scope>
    <source>
        <strain evidence="8">BCC8398</strain>
    </source>
</reference>
<dbReference type="InterPro" id="IPR012308">
    <property type="entry name" value="DNA_ligase_ATP-dep_N"/>
</dbReference>
<feature type="compositionally biased region" description="Polar residues" evidence="5">
    <location>
        <begin position="949"/>
        <end position="958"/>
    </location>
</feature>
<dbReference type="Gene3D" id="2.40.50.140">
    <property type="entry name" value="Nucleic acid-binding proteins"/>
    <property type="match status" value="1"/>
</dbReference>
<dbReference type="AlphaFoldDB" id="A0A1B9H1I6"/>
<dbReference type="Pfam" id="PF01068">
    <property type="entry name" value="DNA_ligase_A_M"/>
    <property type="match status" value="1"/>
</dbReference>
<dbReference type="EMBL" id="KI669493">
    <property type="protein sequence ID" value="OCF37135.1"/>
    <property type="molecule type" value="Genomic_DNA"/>
</dbReference>
<dbReference type="PROSITE" id="PS00333">
    <property type="entry name" value="DNA_LIGASE_A2"/>
    <property type="match status" value="1"/>
</dbReference>
<dbReference type="Gene3D" id="1.10.3260.10">
    <property type="entry name" value="DNA ligase, ATP-dependent, N-terminal domain"/>
    <property type="match status" value="1"/>
</dbReference>
<dbReference type="InterPro" id="IPR012340">
    <property type="entry name" value="NA-bd_OB-fold"/>
</dbReference>
<protein>
    <recommendedName>
        <fullName evidence="6">ATP-dependent DNA ligase family profile domain-containing protein</fullName>
    </recommendedName>
</protein>
<keyword evidence="2" id="KW-0436">Ligase</keyword>
<dbReference type="GO" id="GO:0005739">
    <property type="term" value="C:mitochondrion"/>
    <property type="evidence" value="ECO:0007669"/>
    <property type="project" value="TreeGrafter"/>
</dbReference>
<feature type="region of interest" description="Disordered" evidence="5">
    <location>
        <begin position="903"/>
        <end position="1015"/>
    </location>
</feature>
<keyword evidence="8" id="KW-1185">Reference proteome</keyword>
<dbReference type="GO" id="GO:0005634">
    <property type="term" value="C:nucleus"/>
    <property type="evidence" value="ECO:0007669"/>
    <property type="project" value="TreeGrafter"/>
</dbReference>
<organism evidence="7 8">
    <name type="scientific">Kwoniella heveanensis BCC8398</name>
    <dbReference type="NCBI Taxonomy" id="1296120"/>
    <lineage>
        <taxon>Eukaryota</taxon>
        <taxon>Fungi</taxon>
        <taxon>Dikarya</taxon>
        <taxon>Basidiomycota</taxon>
        <taxon>Agaricomycotina</taxon>
        <taxon>Tremellomycetes</taxon>
        <taxon>Tremellales</taxon>
        <taxon>Cryptococcaceae</taxon>
        <taxon>Kwoniella</taxon>
    </lineage>
</organism>
<dbReference type="GO" id="GO:0003677">
    <property type="term" value="F:DNA binding"/>
    <property type="evidence" value="ECO:0007669"/>
    <property type="project" value="InterPro"/>
</dbReference>
<dbReference type="InterPro" id="IPR050191">
    <property type="entry name" value="ATP-dep_DNA_ligase"/>
</dbReference>
<dbReference type="PANTHER" id="PTHR45674:SF12">
    <property type="entry name" value="ATP DEPENDENT DNA LIGASE DOMAIN-CONTAINING PROTEIN"/>
    <property type="match status" value="1"/>
</dbReference>
<evidence type="ECO:0000256" key="1">
    <source>
        <dbReference type="ARBA" id="ARBA00007572"/>
    </source>
</evidence>
<dbReference type="SUPFAM" id="SSF56091">
    <property type="entry name" value="DNA ligase/mRNA capping enzyme, catalytic domain"/>
    <property type="match status" value="1"/>
</dbReference>
<feature type="compositionally biased region" description="Polar residues" evidence="5">
    <location>
        <begin position="904"/>
        <end position="914"/>
    </location>
</feature>
<evidence type="ECO:0000256" key="3">
    <source>
        <dbReference type="ARBA" id="ARBA00022741"/>
    </source>
</evidence>
<evidence type="ECO:0000313" key="8">
    <source>
        <dbReference type="Proteomes" id="UP000092666"/>
    </source>
</evidence>
<dbReference type="Proteomes" id="UP000092666">
    <property type="component" value="Unassembled WGS sequence"/>
</dbReference>
<sequence>MDIPFESFAKIVYRLGNPPKRQAQDSSRAKPALSPSKIFQSWLNHLSKPFPAHTGKHLFRLLFPHEGSRRRYGLKEAKLAQELEKILGVRGLTRWDSVCWDAGGEGGTGCLGKEVELIMRDRRVTSAQPPSGCKAALSIREVDRLLDELASSSPFSQLSQLACPLRSTSEILTDLYRKSNLSSYALAVLTQIILRDLRPLLNPLPALPIRNPTAMLRMRSTAGPDQLALRDAMLCWDKRMWELYAGGRGDLDGCANLVEDLSENGHDFKRPIEAGPVVGVNVKVRYDPGLLACMRDCQLSHISGTDEPKITVFSKSMRNSTQDRLNAHSIILSALGLPVGTCLPIHPALKERIGTPHTRRQRGVQSIILEAEVVPYNESSREGGRGPGIEEFWWLGHAGVTANPTIRNLAMPRNRSRHLCLVFFDVLYIDGLSLLHHAYEARRAILEEVIRPLPGFAMLAERMSIPLDINRRAALKILQEVFDRSISNREEGLVLKASDSTYTNMRWQWVKLKKDYIPNLGDCIDLVLLGAGWDVDRARELRVDTSVFTTFYIGVLTNGENVKVKREVPNFEALFRVSYGLDRSALEVYNENIHHGRWSTKSYDKDDPFKRHATGDEPTIGVVSITLMCGSDGRRVSKTARLRGPGLMTAYKSLGYNDTHTPVPSPSKSPPDDSIRALWRSSSTIALIDIPELVSPISSSSSQRTSNRINDHNSPMKRVRSAPELEYAGNDVKDEPVSPPMQDRGSVVEYEPISFGENDRRICRTKRGPNISRAQNQKRRRVMPSFGDAGRRLKEIMSDQPAAGEHRIGGKGHGGGVASFLGVPDVQDEARSDARSAGNNHDAPIKRGDGSAVSRYGAPVRPQYILQPAFIPCTPGVQTPIPAPASTRKTTSALAVTNLADGSDQATSLSSDALTKTDHPPHQSMIDMETGNPSRPRRRTIRAPPPNPSGQEGRSDSSPCKRLISSIDWAGPASNCNPTPDPLTGANISATMPTDPSRLKSTTRSAVVPRSMTPSSLRLSTPLRAKAQAMGGIGNHTSGKARMTTTTRRRDESLNIGYSATATRSVRKEERDTTYRTEKNRPLSLKSRIKILERCASANAIANAVTTVNVRASSQTAAVRA</sequence>
<dbReference type="InterPro" id="IPR012310">
    <property type="entry name" value="DNA_ligase_ATP-dep_cent"/>
</dbReference>
<evidence type="ECO:0000259" key="6">
    <source>
        <dbReference type="PROSITE" id="PS50160"/>
    </source>
</evidence>
<dbReference type="STRING" id="1296120.A0A1B9H1I6"/>
<dbReference type="GO" id="GO:0003910">
    <property type="term" value="F:DNA ligase (ATP) activity"/>
    <property type="evidence" value="ECO:0007669"/>
    <property type="project" value="InterPro"/>
</dbReference>
<evidence type="ECO:0000256" key="2">
    <source>
        <dbReference type="ARBA" id="ARBA00022598"/>
    </source>
</evidence>
<accession>A0A1B9H1I6</accession>
<dbReference type="Pfam" id="PF04675">
    <property type="entry name" value="DNA_ligase_A_N"/>
    <property type="match status" value="1"/>
</dbReference>